<protein>
    <submittedName>
        <fullName evidence="2">Uncharacterized protein</fullName>
    </submittedName>
</protein>
<organism evidence="2 3">
    <name type="scientific">Methylobacterium frigidaeris</name>
    <dbReference type="NCBI Taxonomy" id="2038277"/>
    <lineage>
        <taxon>Bacteria</taxon>
        <taxon>Pseudomonadati</taxon>
        <taxon>Pseudomonadota</taxon>
        <taxon>Alphaproteobacteria</taxon>
        <taxon>Hyphomicrobiales</taxon>
        <taxon>Methylobacteriaceae</taxon>
        <taxon>Methylobacterium</taxon>
    </lineage>
</organism>
<gene>
    <name evidence="2" type="ORF">MPEAHAMD_3761</name>
</gene>
<accession>A0AA37HDP9</accession>
<feature type="region of interest" description="Disordered" evidence="1">
    <location>
        <begin position="50"/>
        <end position="174"/>
    </location>
</feature>
<reference evidence="2" key="2">
    <citation type="submission" date="2021-08" db="EMBL/GenBank/DDBJ databases">
        <authorList>
            <person name="Tani A."/>
            <person name="Ola A."/>
            <person name="Ogura Y."/>
            <person name="Katsura K."/>
            <person name="Hayashi T."/>
        </authorList>
    </citation>
    <scope>NUCLEOTIDE SEQUENCE</scope>
    <source>
        <strain evidence="2">JCM 32048</strain>
    </source>
</reference>
<name>A0AA37HDP9_9HYPH</name>
<comment type="caution">
    <text evidence="2">The sequence shown here is derived from an EMBL/GenBank/DDBJ whole genome shotgun (WGS) entry which is preliminary data.</text>
</comment>
<feature type="compositionally biased region" description="Basic residues" evidence="1">
    <location>
        <begin position="56"/>
        <end position="65"/>
    </location>
</feature>
<dbReference type="Proteomes" id="UP001055286">
    <property type="component" value="Unassembled WGS sequence"/>
</dbReference>
<proteinExistence type="predicted"/>
<sequence>MEQPLTISSRQEARLLTADEAELVGQSHHPRIQGVATRDLDDLLRRLRERRDRARGIAHRQRREIRGRAAPSGTRPASDDTGSRQKAALLASAVKRANKERERRRAAEARGSLVSHARRALAMRQDAGDPAAGRPDSRTAHEGMTPIPNEREAPSGALRQEGQEIAMRRGGGPR</sequence>
<evidence type="ECO:0000313" key="3">
    <source>
        <dbReference type="Proteomes" id="UP001055286"/>
    </source>
</evidence>
<evidence type="ECO:0000256" key="1">
    <source>
        <dbReference type="SAM" id="MobiDB-lite"/>
    </source>
</evidence>
<feature type="compositionally biased region" description="Basic and acidic residues" evidence="1">
    <location>
        <begin position="97"/>
        <end position="108"/>
    </location>
</feature>
<evidence type="ECO:0000313" key="2">
    <source>
        <dbReference type="EMBL" id="GJD63591.1"/>
    </source>
</evidence>
<dbReference type="AlphaFoldDB" id="A0AA37HDP9"/>
<keyword evidence="3" id="KW-1185">Reference proteome</keyword>
<reference evidence="2" key="1">
    <citation type="journal article" date="2016" name="Front. Microbiol.">
        <title>Genome Sequence of the Piezophilic, Mesophilic Sulfate-Reducing Bacterium Desulfovibrio indicus J2T.</title>
        <authorList>
            <person name="Cao J."/>
            <person name="Maignien L."/>
            <person name="Shao Z."/>
            <person name="Alain K."/>
            <person name="Jebbar M."/>
        </authorList>
    </citation>
    <scope>NUCLEOTIDE SEQUENCE</scope>
    <source>
        <strain evidence="2">JCM 32048</strain>
    </source>
</reference>
<dbReference type="EMBL" id="BPQJ01000017">
    <property type="protein sequence ID" value="GJD63591.1"/>
    <property type="molecule type" value="Genomic_DNA"/>
</dbReference>